<organism evidence="7 8">
    <name type="scientific">Meleagris gallopavo</name>
    <name type="common">Wild turkey</name>
    <dbReference type="NCBI Taxonomy" id="9103"/>
    <lineage>
        <taxon>Eukaryota</taxon>
        <taxon>Metazoa</taxon>
        <taxon>Chordata</taxon>
        <taxon>Craniata</taxon>
        <taxon>Vertebrata</taxon>
        <taxon>Euteleostomi</taxon>
        <taxon>Archelosauria</taxon>
        <taxon>Archosauria</taxon>
        <taxon>Dinosauria</taxon>
        <taxon>Saurischia</taxon>
        <taxon>Theropoda</taxon>
        <taxon>Coelurosauria</taxon>
        <taxon>Aves</taxon>
        <taxon>Neognathae</taxon>
        <taxon>Galloanserae</taxon>
        <taxon>Galliformes</taxon>
        <taxon>Phasianidae</taxon>
        <taxon>Meleagridinae</taxon>
        <taxon>Meleagris</taxon>
    </lineage>
</organism>
<dbReference type="GO" id="GO:0005737">
    <property type="term" value="C:cytoplasm"/>
    <property type="evidence" value="ECO:0007669"/>
    <property type="project" value="UniProtKB-ARBA"/>
</dbReference>
<reference evidence="7" key="3">
    <citation type="submission" date="2025-09" db="UniProtKB">
        <authorList>
            <consortium name="Ensembl"/>
        </authorList>
    </citation>
    <scope>IDENTIFICATION</scope>
</reference>
<dbReference type="CDD" id="cd08818">
    <property type="entry name" value="CARD_MDA5_r1"/>
    <property type="match status" value="1"/>
</dbReference>
<dbReference type="Gene3D" id="1.10.533.10">
    <property type="entry name" value="Death Domain, Fas"/>
    <property type="match status" value="2"/>
</dbReference>
<dbReference type="Pfam" id="PF16739">
    <property type="entry name" value="CARD_2"/>
    <property type="match status" value="2"/>
</dbReference>
<accession>A0A803YM78</accession>
<keyword evidence="5" id="KW-0391">Immunity</keyword>
<reference evidence="7 8" key="1">
    <citation type="journal article" date="2010" name="PLoS Biol.">
        <title>Multi-platform next-generation sequencing of the domestic turkey (Meleagris gallopavo): genome assembly and analysis.</title>
        <authorList>
            <person name="Dalloul R.A."/>
            <person name="Long J.A."/>
            <person name="Zimin A.V."/>
            <person name="Aslam L."/>
            <person name="Beal K."/>
            <person name="Blomberg L.A."/>
            <person name="Bouffard P."/>
            <person name="Burt D.W."/>
            <person name="Crasta O."/>
            <person name="Crooijmans R.P."/>
            <person name="Cooper K."/>
            <person name="Coulombe R.A."/>
            <person name="De S."/>
            <person name="Delany M.E."/>
            <person name="Dodgson J.B."/>
            <person name="Dong J.J."/>
            <person name="Evans C."/>
            <person name="Frederickson K.M."/>
            <person name="Flicek P."/>
            <person name="Florea L."/>
            <person name="Folkerts O."/>
            <person name="Groenen M.A."/>
            <person name="Harkins T.T."/>
            <person name="Herrero J."/>
            <person name="Hoffmann S."/>
            <person name="Megens H.J."/>
            <person name="Jiang A."/>
            <person name="de Jong P."/>
            <person name="Kaiser P."/>
            <person name="Kim H."/>
            <person name="Kim K.W."/>
            <person name="Kim S."/>
            <person name="Langenberger D."/>
            <person name="Lee M.K."/>
            <person name="Lee T."/>
            <person name="Mane S."/>
            <person name="Marcais G."/>
            <person name="Marz M."/>
            <person name="McElroy A.P."/>
            <person name="Modise T."/>
            <person name="Nefedov M."/>
            <person name="Notredame C."/>
            <person name="Paton I.R."/>
            <person name="Payne W.S."/>
            <person name="Pertea G."/>
            <person name="Prickett D."/>
            <person name="Puiu D."/>
            <person name="Qioa D."/>
            <person name="Raineri E."/>
            <person name="Ruffier M."/>
            <person name="Salzberg S.L."/>
            <person name="Schatz M.C."/>
            <person name="Scheuring C."/>
            <person name="Schmidt C.J."/>
            <person name="Schroeder S."/>
            <person name="Searle S.M."/>
            <person name="Smith E.J."/>
            <person name="Smith J."/>
            <person name="Sonstegard T.S."/>
            <person name="Stadler P.F."/>
            <person name="Tafer H."/>
            <person name="Tu Z.J."/>
            <person name="Van Tassell C.P."/>
            <person name="Vilella A.J."/>
            <person name="Williams K.P."/>
            <person name="Yorke J.A."/>
            <person name="Zhang L."/>
            <person name="Zhang H.B."/>
            <person name="Zhang X."/>
            <person name="Zhang Y."/>
            <person name="Reed K.M."/>
        </authorList>
    </citation>
    <scope>NUCLEOTIDE SEQUENCE [LARGE SCALE GENOMIC DNA]</scope>
</reference>
<evidence type="ECO:0000256" key="2">
    <source>
        <dbReference type="ARBA" id="ARBA00022553"/>
    </source>
</evidence>
<keyword evidence="3" id="KW-0399">Innate immunity</keyword>
<reference evidence="7" key="2">
    <citation type="submission" date="2025-08" db="UniProtKB">
        <authorList>
            <consortium name="Ensembl"/>
        </authorList>
    </citation>
    <scope>IDENTIFICATION</scope>
</reference>
<evidence type="ECO:0000256" key="5">
    <source>
        <dbReference type="ARBA" id="ARBA00022859"/>
    </source>
</evidence>
<evidence type="ECO:0000313" key="7">
    <source>
        <dbReference type="Ensembl" id="ENSMGAP00000032876.1"/>
    </source>
</evidence>
<evidence type="ECO:0000256" key="3">
    <source>
        <dbReference type="ARBA" id="ARBA00022588"/>
    </source>
</evidence>
<name>A0A803YM78_MELGA</name>
<sequence>FAVLCSLYERFLYMISCFRPRLKRCIRVHPVLDWLPSLSAEEKERVRVAALQRGEVEGAEELLRAVERGPRGPGWFTEFLLALKKGGCDLAACYVNPSQLPSPREEDDHDLCVHLVQLLHGTLVDNMVCLFVYFPQIETVTDSRGNRDGARELLSRIVQKKDWFSQFLVALRETQHESLADDLSGNTGGNHLILGGAWLHLSQTHLRSFLCESRIG</sequence>
<keyword evidence="8" id="KW-1185">Reference proteome</keyword>
<dbReference type="InParanoid" id="A0A803YM78"/>
<keyword evidence="2" id="KW-0597">Phosphoprotein</keyword>
<dbReference type="Proteomes" id="UP000001645">
    <property type="component" value="Chromosome 7"/>
</dbReference>
<dbReference type="AlphaFoldDB" id="A0A803YM78"/>
<feature type="domain" description="Caspase recruitment" evidence="6">
    <location>
        <begin position="14"/>
        <end position="97"/>
    </location>
</feature>
<dbReference type="GO" id="GO:0045087">
    <property type="term" value="P:innate immune response"/>
    <property type="evidence" value="ECO:0007669"/>
    <property type="project" value="UniProtKB-KW"/>
</dbReference>
<dbReference type="GeneTree" id="ENSGT01000000221633"/>
<keyword evidence="4" id="KW-0832">Ubl conjugation</keyword>
<proteinExistence type="predicted"/>
<evidence type="ECO:0000313" key="8">
    <source>
        <dbReference type="Proteomes" id="UP000001645"/>
    </source>
</evidence>
<evidence type="ECO:0000259" key="6">
    <source>
        <dbReference type="Pfam" id="PF16739"/>
    </source>
</evidence>
<protein>
    <recommendedName>
        <fullName evidence="6">Caspase recruitment domain-containing protein</fullName>
    </recommendedName>
</protein>
<dbReference type="InterPro" id="IPR011029">
    <property type="entry name" value="DEATH-like_dom_sf"/>
</dbReference>
<dbReference type="Ensembl" id="ENSMGAT00000030916.1">
    <property type="protein sequence ID" value="ENSMGAP00000032876.1"/>
    <property type="gene ID" value="ENSMGAG00000021708.1"/>
</dbReference>
<evidence type="ECO:0000256" key="1">
    <source>
        <dbReference type="ARBA" id="ARBA00022499"/>
    </source>
</evidence>
<feature type="domain" description="Caspase recruitment" evidence="6">
    <location>
        <begin position="136"/>
        <end position="185"/>
    </location>
</feature>
<keyword evidence="1" id="KW-1017">Isopeptide bond</keyword>
<dbReference type="InterPro" id="IPR031964">
    <property type="entry name" value="CARD_dom"/>
</dbReference>
<evidence type="ECO:0000256" key="4">
    <source>
        <dbReference type="ARBA" id="ARBA00022843"/>
    </source>
</evidence>